<name>A0A858ZPM0_9BURK</name>
<proteinExistence type="predicted"/>
<dbReference type="Proteomes" id="UP000500755">
    <property type="component" value="Chromosome"/>
</dbReference>
<evidence type="ECO:0000313" key="2">
    <source>
        <dbReference type="Proteomes" id="UP000500755"/>
    </source>
</evidence>
<evidence type="ECO:0000313" key="1">
    <source>
        <dbReference type="EMBL" id="QKD42785.1"/>
    </source>
</evidence>
<protein>
    <recommendedName>
        <fullName evidence="3">Lipid A biosynthesis acyltransferase</fullName>
    </recommendedName>
</protein>
<evidence type="ECO:0008006" key="3">
    <source>
        <dbReference type="Google" id="ProtNLM"/>
    </source>
</evidence>
<accession>A0A858ZPM0</accession>
<dbReference type="EMBL" id="CP051298">
    <property type="protein sequence ID" value="QKD42785.1"/>
    <property type="molecule type" value="Genomic_DNA"/>
</dbReference>
<gene>
    <name evidence="1" type="ORF">HF896_03815</name>
</gene>
<dbReference type="AlphaFoldDB" id="A0A858ZPM0"/>
<reference evidence="1 2" key="1">
    <citation type="submission" date="2020-05" db="EMBL/GenBank/DDBJ databases">
        <title>Complete genome sequence of Alicycliphilus denitrificans DP3.</title>
        <authorList>
            <person name="Chen X."/>
        </authorList>
    </citation>
    <scope>NUCLEOTIDE SEQUENCE [LARGE SCALE GENOMIC DNA]</scope>
    <source>
        <strain evidence="1 2">DP3</strain>
    </source>
</reference>
<organism evidence="1 2">
    <name type="scientific">Alicycliphilus denitrificans</name>
    <dbReference type="NCBI Taxonomy" id="179636"/>
    <lineage>
        <taxon>Bacteria</taxon>
        <taxon>Pseudomonadati</taxon>
        <taxon>Pseudomonadota</taxon>
        <taxon>Betaproteobacteria</taxon>
        <taxon>Burkholderiales</taxon>
        <taxon>Comamonadaceae</taxon>
        <taxon>Alicycliphilus</taxon>
    </lineage>
</organism>
<sequence length="303" mass="33860">MAAGAMSRDWRLDWAFPALGRLPTTLPWRLVHWLGRDAPAVRRATELFLQQRFSQVFLGATGEQHRQWARAHLDMLATEMLDAAALHRLGEPGGPSITLQGWGHVQTLQQRGQGFILVLNHYDRLLTAVIALGRRGVALNILTMPVVDNPGLGEAQRAFLVRKIAATTRITGGQWRTSSEPLRPVHEGLRKGQGWVILADAWSPDFARMRDHAFLGGYLRLPTGIERLAESTGAALLHACTRSLAPDRLEVAVEALSGSPQAAIDAVIQRLDRDVRERPWAWWHWGLWDQMWRPAAQEGESNV</sequence>